<comment type="caution">
    <text evidence="1">The sequence shown here is derived from an EMBL/GenBank/DDBJ whole genome shotgun (WGS) entry which is preliminary data.</text>
</comment>
<organism evidence="1 2">
    <name type="scientific">Candidatus Lloydbacteria bacterium RIFCSPLOWO2_01_FULL_50_20</name>
    <dbReference type="NCBI Taxonomy" id="1798665"/>
    <lineage>
        <taxon>Bacteria</taxon>
        <taxon>Candidatus Lloydiibacteriota</taxon>
    </lineage>
</organism>
<evidence type="ECO:0000313" key="2">
    <source>
        <dbReference type="Proteomes" id="UP000178534"/>
    </source>
</evidence>
<sequence>MKRIKLFSRKNGGDESKIEALLKLYPYLAAICGDRRISPLQMIPSEELPTYEYIPCAMAYNCEGRVYLIKDGAITAQKSWDETRMRRRTLGLREPFNNSPQAELVGDEDACVLVQHHYAEGDEKDNWISVDVFMCPPGHTFQDFPLIRTWIAEVAVVMELREAGFVR</sequence>
<accession>A0A1G2DM50</accession>
<reference evidence="1 2" key="1">
    <citation type="journal article" date="2016" name="Nat. Commun.">
        <title>Thousands of microbial genomes shed light on interconnected biogeochemical processes in an aquifer system.</title>
        <authorList>
            <person name="Anantharaman K."/>
            <person name="Brown C.T."/>
            <person name="Hug L.A."/>
            <person name="Sharon I."/>
            <person name="Castelle C.J."/>
            <person name="Probst A.J."/>
            <person name="Thomas B.C."/>
            <person name="Singh A."/>
            <person name="Wilkins M.J."/>
            <person name="Karaoz U."/>
            <person name="Brodie E.L."/>
            <person name="Williams K.H."/>
            <person name="Hubbard S.S."/>
            <person name="Banfield J.F."/>
        </authorList>
    </citation>
    <scope>NUCLEOTIDE SEQUENCE [LARGE SCALE GENOMIC DNA]</scope>
</reference>
<proteinExistence type="predicted"/>
<dbReference type="Proteomes" id="UP000178534">
    <property type="component" value="Unassembled WGS sequence"/>
</dbReference>
<dbReference type="EMBL" id="MHLP01000001">
    <property type="protein sequence ID" value="OGZ13908.1"/>
    <property type="molecule type" value="Genomic_DNA"/>
</dbReference>
<gene>
    <name evidence="1" type="ORF">A2942_02370</name>
</gene>
<dbReference type="STRING" id="1798665.A2942_02370"/>
<dbReference type="AlphaFoldDB" id="A0A1G2DM50"/>
<evidence type="ECO:0000313" key="1">
    <source>
        <dbReference type="EMBL" id="OGZ13908.1"/>
    </source>
</evidence>
<protein>
    <submittedName>
        <fullName evidence="1">Uncharacterized protein</fullName>
    </submittedName>
</protein>
<name>A0A1G2DM50_9BACT</name>